<dbReference type="Proteomes" id="UP001230220">
    <property type="component" value="Unassembled WGS sequence"/>
</dbReference>
<comment type="caution">
    <text evidence="2">The sequence shown here is derived from an EMBL/GenBank/DDBJ whole genome shotgun (WGS) entry which is preliminary data.</text>
</comment>
<proteinExistence type="predicted"/>
<keyword evidence="1" id="KW-0812">Transmembrane</keyword>
<gene>
    <name evidence="2" type="ORF">J2S15_002075</name>
</gene>
<evidence type="ECO:0000313" key="2">
    <source>
        <dbReference type="EMBL" id="MDQ0361328.1"/>
    </source>
</evidence>
<keyword evidence="1" id="KW-0472">Membrane</keyword>
<sequence length="357" mass="41088">MSTLVFACPGCGSNIKHEDDGKDYTCPYCKRVLTFDEIKRLSEDKINANKEKAISDLEKEMSNTSVIYTCKNCGAEITTNENTAATFCLYCHSSNVIQSRLVEVYTPDKIIPFKINEQDAKEAFNKWTSTIKFLPDDFVSEDHIDKIRGLYAPFWLFDINADFELHARVSEITTRTTGNYRYRKESIYEINQAGNMLYETVPVDASLALEDETMALLEPYDYNELVDFEVAYLIGNYAEKYDENQDDLYKGIEPDLYSNVNIRMKGSVNKYSNVRINKEESKINVDDAKYAFFPVWFLNYHYENKDYKFTINGQTGKVVGEFPIDKIKQRNYMLKNTLIAFVVFVAIISGLVFGGIL</sequence>
<keyword evidence="2" id="KW-0804">Transcription</keyword>
<keyword evidence="1" id="KW-1133">Transmembrane helix</keyword>
<dbReference type="Gene3D" id="2.20.28.30">
    <property type="entry name" value="RNA polymerase ii, chain L"/>
    <property type="match status" value="1"/>
</dbReference>
<keyword evidence="2" id="KW-0240">DNA-directed RNA polymerase</keyword>
<evidence type="ECO:0000256" key="1">
    <source>
        <dbReference type="SAM" id="Phobius"/>
    </source>
</evidence>
<dbReference type="GO" id="GO:0000428">
    <property type="term" value="C:DNA-directed RNA polymerase complex"/>
    <property type="evidence" value="ECO:0007669"/>
    <property type="project" value="UniProtKB-KW"/>
</dbReference>
<name>A0ABU0E3Q9_9FIRM</name>
<dbReference type="RefSeq" id="WP_307407955.1">
    <property type="nucleotide sequence ID" value="NZ_JAUSUR010000003.1"/>
</dbReference>
<dbReference type="EMBL" id="JAUSUR010000003">
    <property type="protein sequence ID" value="MDQ0361328.1"/>
    <property type="molecule type" value="Genomic_DNA"/>
</dbReference>
<feature type="transmembrane region" description="Helical" evidence="1">
    <location>
        <begin position="338"/>
        <end position="356"/>
    </location>
</feature>
<dbReference type="PANTHER" id="PTHR37826:SF3">
    <property type="entry name" value="J DOMAIN-CONTAINING PROTEIN"/>
    <property type="match status" value="1"/>
</dbReference>
<organism evidence="2 3">
    <name type="scientific">Breznakia pachnodae</name>
    <dbReference type="NCBI Taxonomy" id="265178"/>
    <lineage>
        <taxon>Bacteria</taxon>
        <taxon>Bacillati</taxon>
        <taxon>Bacillota</taxon>
        <taxon>Erysipelotrichia</taxon>
        <taxon>Erysipelotrichales</taxon>
        <taxon>Erysipelotrichaceae</taxon>
        <taxon>Breznakia</taxon>
    </lineage>
</organism>
<protein>
    <submittedName>
        <fullName evidence="2">DNA-directed RNA polymerase subunit RPC12/RpoP</fullName>
    </submittedName>
</protein>
<dbReference type="PANTHER" id="PTHR37826">
    <property type="entry name" value="FLOTILLIN BAND_7_5 DOMAIN PROTEIN"/>
    <property type="match status" value="1"/>
</dbReference>
<keyword evidence="3" id="KW-1185">Reference proteome</keyword>
<reference evidence="2 3" key="1">
    <citation type="submission" date="2023-07" db="EMBL/GenBank/DDBJ databases">
        <title>Genomic Encyclopedia of Type Strains, Phase IV (KMG-IV): sequencing the most valuable type-strain genomes for metagenomic binning, comparative biology and taxonomic classification.</title>
        <authorList>
            <person name="Goeker M."/>
        </authorList>
    </citation>
    <scope>NUCLEOTIDE SEQUENCE [LARGE SCALE GENOMIC DNA]</scope>
    <source>
        <strain evidence="2 3">DSM 16784</strain>
    </source>
</reference>
<evidence type="ECO:0000313" key="3">
    <source>
        <dbReference type="Proteomes" id="UP001230220"/>
    </source>
</evidence>
<accession>A0ABU0E3Q9</accession>